<organism evidence="9 10">
    <name type="scientific">Rhododendron simsii</name>
    <name type="common">Sims's rhododendron</name>
    <dbReference type="NCBI Taxonomy" id="118357"/>
    <lineage>
        <taxon>Eukaryota</taxon>
        <taxon>Viridiplantae</taxon>
        <taxon>Streptophyta</taxon>
        <taxon>Embryophyta</taxon>
        <taxon>Tracheophyta</taxon>
        <taxon>Spermatophyta</taxon>
        <taxon>Magnoliopsida</taxon>
        <taxon>eudicotyledons</taxon>
        <taxon>Gunneridae</taxon>
        <taxon>Pentapetalae</taxon>
        <taxon>asterids</taxon>
        <taxon>Ericales</taxon>
        <taxon>Ericaceae</taxon>
        <taxon>Ericoideae</taxon>
        <taxon>Rhodoreae</taxon>
        <taxon>Rhododendron</taxon>
    </lineage>
</organism>
<evidence type="ECO:0000256" key="2">
    <source>
        <dbReference type="ARBA" id="ARBA00022692"/>
    </source>
</evidence>
<dbReference type="PANTHER" id="PTHR24186">
    <property type="entry name" value="PROTEIN PHOSPHATASE 1 REGULATORY SUBUNIT"/>
    <property type="match status" value="1"/>
</dbReference>
<keyword evidence="3" id="KW-0677">Repeat</keyword>
<comment type="caution">
    <text evidence="9">The sequence shown here is derived from an EMBL/GenBank/DDBJ whole genome shotgun (WGS) entry which is preliminary data.</text>
</comment>
<gene>
    <name evidence="9" type="ORF">RHSIM_Rhsim12G0049500</name>
</gene>
<evidence type="ECO:0000313" key="10">
    <source>
        <dbReference type="Proteomes" id="UP000626092"/>
    </source>
</evidence>
<feature type="domain" description="PGG" evidence="8">
    <location>
        <begin position="69"/>
        <end position="179"/>
    </location>
</feature>
<dbReference type="Pfam" id="PF13962">
    <property type="entry name" value="PGG"/>
    <property type="match status" value="1"/>
</dbReference>
<feature type="transmembrane region" description="Helical" evidence="7">
    <location>
        <begin position="191"/>
        <end position="216"/>
    </location>
</feature>
<sequence>MFQIIKYILGHTEIDVNAINASKQTAKDILLLGQRNGAEPEGEDKRVQDILEYYNAHSGQDGILDPTEIAEKRNGIIVAAVLMATLAFQAGVAPPGGVWADNKDGHKSGKAVMASNYPLLYLFFLCFNLVGFISSVGTLVLIMTDLPFKPGRYLLWTSITKIATISSIAIAYFISIFAVSPLLHKRDQRTLSLFGIIEGIIVLTLAASFIAFLTVIVKAKRERRDEAAWRLTLSSFKSFSFMAYVPLLYEFSIPRKACVIYSGIDAWGREVREEEEAAGGGAPSSVVGRGTGV</sequence>
<feature type="transmembrane region" description="Helical" evidence="7">
    <location>
        <begin position="119"/>
        <end position="142"/>
    </location>
</feature>
<feature type="transmembrane region" description="Helical" evidence="7">
    <location>
        <begin position="154"/>
        <end position="179"/>
    </location>
</feature>
<keyword evidence="4 7" id="KW-1133">Transmembrane helix</keyword>
<protein>
    <recommendedName>
        <fullName evidence="8">PGG domain-containing protein</fullName>
    </recommendedName>
</protein>
<reference evidence="9" key="1">
    <citation type="submission" date="2019-11" db="EMBL/GenBank/DDBJ databases">
        <authorList>
            <person name="Liu Y."/>
            <person name="Hou J."/>
            <person name="Li T.-Q."/>
            <person name="Guan C.-H."/>
            <person name="Wu X."/>
            <person name="Wu H.-Z."/>
            <person name="Ling F."/>
            <person name="Zhang R."/>
            <person name="Shi X.-G."/>
            <person name="Ren J.-P."/>
            <person name="Chen E.-F."/>
            <person name="Sun J.-M."/>
        </authorList>
    </citation>
    <scope>NUCLEOTIDE SEQUENCE</scope>
    <source>
        <strain evidence="9">Adult_tree_wgs_1</strain>
        <tissue evidence="9">Leaves</tissue>
    </source>
</reference>
<comment type="subcellular location">
    <subcellularLocation>
        <location evidence="1">Membrane</location>
        <topology evidence="1">Multi-pass membrane protein</topology>
    </subcellularLocation>
</comment>
<dbReference type="EMBL" id="WJXA01000012">
    <property type="protein sequence ID" value="KAF7123676.1"/>
    <property type="molecule type" value="Genomic_DNA"/>
</dbReference>
<evidence type="ECO:0000256" key="1">
    <source>
        <dbReference type="ARBA" id="ARBA00004141"/>
    </source>
</evidence>
<evidence type="ECO:0000256" key="6">
    <source>
        <dbReference type="ARBA" id="ARBA00023136"/>
    </source>
</evidence>
<keyword evidence="5" id="KW-0040">ANK repeat</keyword>
<proteinExistence type="predicted"/>
<evidence type="ECO:0000256" key="4">
    <source>
        <dbReference type="ARBA" id="ARBA00022989"/>
    </source>
</evidence>
<keyword evidence="6 7" id="KW-0472">Membrane</keyword>
<keyword evidence="10" id="KW-1185">Reference proteome</keyword>
<feature type="transmembrane region" description="Helical" evidence="7">
    <location>
        <begin position="76"/>
        <end position="99"/>
    </location>
</feature>
<evidence type="ECO:0000256" key="3">
    <source>
        <dbReference type="ARBA" id="ARBA00022737"/>
    </source>
</evidence>
<dbReference type="Proteomes" id="UP000626092">
    <property type="component" value="Unassembled WGS sequence"/>
</dbReference>
<name>A0A834L643_RHOSS</name>
<dbReference type="InterPro" id="IPR026961">
    <property type="entry name" value="PGG_dom"/>
</dbReference>
<accession>A0A834L643</accession>
<evidence type="ECO:0000256" key="5">
    <source>
        <dbReference type="ARBA" id="ARBA00023043"/>
    </source>
</evidence>
<evidence type="ECO:0000313" key="9">
    <source>
        <dbReference type="EMBL" id="KAF7123676.1"/>
    </source>
</evidence>
<evidence type="ECO:0000256" key="7">
    <source>
        <dbReference type="SAM" id="Phobius"/>
    </source>
</evidence>
<dbReference type="OrthoDB" id="681126at2759"/>
<dbReference type="AlphaFoldDB" id="A0A834L643"/>
<dbReference type="GO" id="GO:0005886">
    <property type="term" value="C:plasma membrane"/>
    <property type="evidence" value="ECO:0007669"/>
    <property type="project" value="TreeGrafter"/>
</dbReference>
<dbReference type="PANTHER" id="PTHR24186:SF37">
    <property type="entry name" value="PGG DOMAIN-CONTAINING PROTEIN"/>
    <property type="match status" value="1"/>
</dbReference>
<keyword evidence="2 7" id="KW-0812">Transmembrane</keyword>
<evidence type="ECO:0000259" key="8">
    <source>
        <dbReference type="Pfam" id="PF13962"/>
    </source>
</evidence>